<proteinExistence type="predicted"/>
<dbReference type="Proteomes" id="UP000321089">
    <property type="component" value="Unassembled WGS sequence"/>
</dbReference>
<dbReference type="EMBL" id="WOFV02000074">
    <property type="protein sequence ID" value="NAS19446.1"/>
    <property type="molecule type" value="Genomic_DNA"/>
</dbReference>
<name>A0A512TTE0_CLOBU</name>
<reference evidence="1 3" key="1">
    <citation type="submission" date="2019-07" db="EMBL/GenBank/DDBJ databases">
        <title>Whole genome shotgun sequence of Clostridium butyricum NBRC 3858.</title>
        <authorList>
            <person name="Hosoyama A."/>
            <person name="Uohara A."/>
            <person name="Ohji S."/>
            <person name="Ichikawa N."/>
        </authorList>
    </citation>
    <scope>NUCLEOTIDE SEQUENCE [LARGE SCALE GENOMIC DNA]</scope>
    <source>
        <strain evidence="1 3">NBRC 3858</strain>
    </source>
</reference>
<evidence type="ECO:0000313" key="2">
    <source>
        <dbReference type="EMBL" id="NAS19446.1"/>
    </source>
</evidence>
<comment type="caution">
    <text evidence="1">The sequence shown here is derived from an EMBL/GenBank/DDBJ whole genome shotgun (WGS) entry which is preliminary data.</text>
</comment>
<evidence type="ECO:0000313" key="4">
    <source>
        <dbReference type="Proteomes" id="UP000474042"/>
    </source>
</evidence>
<dbReference type="AlphaFoldDB" id="A0A512TTE0"/>
<organism evidence="1 3">
    <name type="scientific">Clostridium butyricum</name>
    <dbReference type="NCBI Taxonomy" id="1492"/>
    <lineage>
        <taxon>Bacteria</taxon>
        <taxon>Bacillati</taxon>
        <taxon>Bacillota</taxon>
        <taxon>Clostridia</taxon>
        <taxon>Eubacteriales</taxon>
        <taxon>Clostridiaceae</taxon>
        <taxon>Clostridium</taxon>
    </lineage>
</organism>
<dbReference type="RefSeq" id="WP_146869457.1">
    <property type="nucleotide sequence ID" value="NZ_BKBC01000148.1"/>
</dbReference>
<accession>A0A512TTE0</accession>
<reference evidence="2 4" key="2">
    <citation type="submission" date="2020-01" db="EMBL/GenBank/DDBJ databases">
        <title>Genome sequence of a 1,3-propanediol producer, Clostridium butyricum S3.</title>
        <authorList>
            <person name="Zhou J."/>
        </authorList>
    </citation>
    <scope>NUCLEOTIDE SEQUENCE [LARGE SCALE GENOMIC DNA]</scope>
    <source>
        <strain evidence="2 4">S3</strain>
    </source>
</reference>
<evidence type="ECO:0000313" key="3">
    <source>
        <dbReference type="Proteomes" id="UP000321089"/>
    </source>
</evidence>
<evidence type="ECO:0000313" key="1">
    <source>
        <dbReference type="EMBL" id="GEQ23547.1"/>
    </source>
</evidence>
<dbReference type="EMBL" id="BKBC01000148">
    <property type="protein sequence ID" value="GEQ23547.1"/>
    <property type="molecule type" value="Genomic_DNA"/>
</dbReference>
<gene>
    <name evidence="1" type="ORF">CBU02nite_40530</name>
    <name evidence="2" type="ORF">GND98_016690</name>
</gene>
<dbReference type="Proteomes" id="UP000474042">
    <property type="component" value="Unassembled WGS sequence"/>
</dbReference>
<sequence length="60" mass="7180">MDKSKDTSVIKEELERLREKLNKDVVKNIEYKNNEDYESLLATSRELDNIIIDYIKSFNK</sequence>
<protein>
    <submittedName>
        <fullName evidence="2">Spo0E family sporulation regulatory protein-aspartic acid phosphatase</fullName>
    </submittedName>
</protein>